<sequence length="233" mass="26287">MNGTFRFKQFEVEQRQSAMKVGTDGVLLGAWCDTGNAHRVLDIGSGTGLIALMIAQRNQEATIDAVEIDKNSAEEASSNFHRSQWADRLNSICKDILLFNAIYSYDLIVSNPPFFKTGESAPDIRRATARHCSALPFEHLFKKVGALLSPDGIFAMIAPAEVKNDIEFYAGEYDFWIKRRTSVISKPGKPVMRYLWEFVKYPVEIKDSSLTIHAASGYSPEYRTLTRNFYLNL</sequence>
<evidence type="ECO:0000256" key="6">
    <source>
        <dbReference type="HAMAP-Rule" id="MF_01872"/>
    </source>
</evidence>
<keyword evidence="3 6" id="KW-0808">Transferase</keyword>
<reference evidence="8" key="2">
    <citation type="journal article" date="2021" name="PeerJ">
        <title>Extensive microbial diversity within the chicken gut microbiome revealed by metagenomics and culture.</title>
        <authorList>
            <person name="Gilroy R."/>
            <person name="Ravi A."/>
            <person name="Getino M."/>
            <person name="Pursley I."/>
            <person name="Horton D.L."/>
            <person name="Alikhan N.F."/>
            <person name="Baker D."/>
            <person name="Gharbi K."/>
            <person name="Hall N."/>
            <person name="Watson M."/>
            <person name="Adriaenssens E.M."/>
            <person name="Foster-Nyarko E."/>
            <person name="Jarju S."/>
            <person name="Secka A."/>
            <person name="Antonio M."/>
            <person name="Oren A."/>
            <person name="Chaudhuri R.R."/>
            <person name="La Ragione R."/>
            <person name="Hildebrand F."/>
            <person name="Pallen M.J."/>
        </authorList>
    </citation>
    <scope>NUCLEOTIDE SEQUENCE</scope>
    <source>
        <strain evidence="8">6919</strain>
    </source>
</reference>
<gene>
    <name evidence="8" type="ORF">IAB88_01215</name>
</gene>
<dbReference type="PROSITE" id="PS00092">
    <property type="entry name" value="N6_MTASE"/>
    <property type="match status" value="1"/>
</dbReference>
<dbReference type="GO" id="GO:0016430">
    <property type="term" value="F:tRNA (adenine-N6)-methyltransferase activity"/>
    <property type="evidence" value="ECO:0007669"/>
    <property type="project" value="UniProtKB-UniRule"/>
</dbReference>
<dbReference type="InterPro" id="IPR022882">
    <property type="entry name" value="tRNA_adenine-N6_MeTrfase"/>
</dbReference>
<name>A0A9D9NJ16_9BACT</name>
<keyword evidence="1 6" id="KW-0963">Cytoplasm</keyword>
<evidence type="ECO:0000256" key="3">
    <source>
        <dbReference type="ARBA" id="ARBA00022679"/>
    </source>
</evidence>
<dbReference type="GO" id="GO:0008033">
    <property type="term" value="P:tRNA processing"/>
    <property type="evidence" value="ECO:0007669"/>
    <property type="project" value="UniProtKB-UniRule"/>
</dbReference>
<evidence type="ECO:0000313" key="9">
    <source>
        <dbReference type="Proteomes" id="UP000823598"/>
    </source>
</evidence>
<dbReference type="GO" id="GO:0005737">
    <property type="term" value="C:cytoplasm"/>
    <property type="evidence" value="ECO:0007669"/>
    <property type="project" value="UniProtKB-SubCell"/>
</dbReference>
<dbReference type="InterPro" id="IPR002052">
    <property type="entry name" value="DNA_methylase_N6_adenine_CS"/>
</dbReference>
<dbReference type="PANTHER" id="PTHR47739">
    <property type="entry name" value="TRNA1(VAL) (ADENINE(37)-N6)-METHYLTRANSFERASE"/>
    <property type="match status" value="1"/>
</dbReference>
<comment type="function">
    <text evidence="6">Specifically methylates the adenine in position 37 of tRNA(1)(Val) (anticodon cmo5UAC).</text>
</comment>
<reference evidence="8" key="1">
    <citation type="submission" date="2020-10" db="EMBL/GenBank/DDBJ databases">
        <authorList>
            <person name="Gilroy R."/>
        </authorList>
    </citation>
    <scope>NUCLEOTIDE SEQUENCE</scope>
    <source>
        <strain evidence="8">6919</strain>
    </source>
</reference>
<comment type="catalytic activity">
    <reaction evidence="6">
        <text>adenosine(37) in tRNA1(Val) + S-adenosyl-L-methionine = N(6)-methyladenosine(37) in tRNA1(Val) + S-adenosyl-L-homocysteine + H(+)</text>
        <dbReference type="Rhea" id="RHEA:43160"/>
        <dbReference type="Rhea" id="RHEA-COMP:10369"/>
        <dbReference type="Rhea" id="RHEA-COMP:10370"/>
        <dbReference type="ChEBI" id="CHEBI:15378"/>
        <dbReference type="ChEBI" id="CHEBI:57856"/>
        <dbReference type="ChEBI" id="CHEBI:59789"/>
        <dbReference type="ChEBI" id="CHEBI:74411"/>
        <dbReference type="ChEBI" id="CHEBI:74449"/>
        <dbReference type="EC" id="2.1.1.223"/>
    </reaction>
</comment>
<comment type="caution">
    <text evidence="8">The sequence shown here is derived from an EMBL/GenBank/DDBJ whole genome shotgun (WGS) entry which is preliminary data.</text>
</comment>
<dbReference type="HAMAP" id="MF_01872">
    <property type="entry name" value="tRNA_methyltr_YfiC"/>
    <property type="match status" value="1"/>
</dbReference>
<evidence type="ECO:0000256" key="4">
    <source>
        <dbReference type="ARBA" id="ARBA00022691"/>
    </source>
</evidence>
<dbReference type="InterPro" id="IPR007848">
    <property type="entry name" value="Small_mtfrase_dom"/>
</dbReference>
<comment type="subcellular location">
    <subcellularLocation>
        <location evidence="6">Cytoplasm</location>
    </subcellularLocation>
</comment>
<protein>
    <recommendedName>
        <fullName evidence="6">tRNA1(Val) (adenine(37)-N6)-methyltransferase</fullName>
        <ecNumber evidence="6">2.1.1.223</ecNumber>
    </recommendedName>
    <alternativeName>
        <fullName evidence="6">tRNA m6A37 methyltransferase</fullName>
    </alternativeName>
</protein>
<dbReference type="AlphaFoldDB" id="A0A9D9NJ16"/>
<dbReference type="EC" id="2.1.1.223" evidence="6"/>
<dbReference type="GO" id="GO:0032259">
    <property type="term" value="P:methylation"/>
    <property type="evidence" value="ECO:0007669"/>
    <property type="project" value="UniProtKB-KW"/>
</dbReference>
<accession>A0A9D9NJ16</accession>
<evidence type="ECO:0000259" key="7">
    <source>
        <dbReference type="Pfam" id="PF05175"/>
    </source>
</evidence>
<dbReference type="Proteomes" id="UP000823598">
    <property type="component" value="Unassembled WGS sequence"/>
</dbReference>
<dbReference type="PANTHER" id="PTHR47739:SF1">
    <property type="entry name" value="TRNA1(VAL) (ADENINE(37)-N6)-METHYLTRANSFERASE"/>
    <property type="match status" value="1"/>
</dbReference>
<proteinExistence type="inferred from homology"/>
<keyword evidence="4 6" id="KW-0949">S-adenosyl-L-methionine</keyword>
<dbReference type="SUPFAM" id="SSF53335">
    <property type="entry name" value="S-adenosyl-L-methionine-dependent methyltransferases"/>
    <property type="match status" value="1"/>
</dbReference>
<dbReference type="GO" id="GO:0003676">
    <property type="term" value="F:nucleic acid binding"/>
    <property type="evidence" value="ECO:0007669"/>
    <property type="project" value="InterPro"/>
</dbReference>
<dbReference type="InterPro" id="IPR029063">
    <property type="entry name" value="SAM-dependent_MTases_sf"/>
</dbReference>
<comment type="similarity">
    <text evidence="6">Belongs to the methyltransferase superfamily. tRNA (adenine-N(6)-)-methyltransferase family.</text>
</comment>
<dbReference type="InterPro" id="IPR050210">
    <property type="entry name" value="tRNA_Adenine-N(6)_MTase"/>
</dbReference>
<dbReference type="EMBL" id="JADIMC010000016">
    <property type="protein sequence ID" value="MBO8475594.1"/>
    <property type="molecule type" value="Genomic_DNA"/>
</dbReference>
<keyword evidence="5 6" id="KW-0819">tRNA processing</keyword>
<evidence type="ECO:0000256" key="2">
    <source>
        <dbReference type="ARBA" id="ARBA00022603"/>
    </source>
</evidence>
<dbReference type="Pfam" id="PF05175">
    <property type="entry name" value="MTS"/>
    <property type="match status" value="1"/>
</dbReference>
<evidence type="ECO:0000256" key="1">
    <source>
        <dbReference type="ARBA" id="ARBA00022490"/>
    </source>
</evidence>
<dbReference type="Gene3D" id="3.40.50.150">
    <property type="entry name" value="Vaccinia Virus protein VP39"/>
    <property type="match status" value="1"/>
</dbReference>
<feature type="domain" description="Methyltransferase small" evidence="7">
    <location>
        <begin position="36"/>
        <end position="125"/>
    </location>
</feature>
<evidence type="ECO:0000256" key="5">
    <source>
        <dbReference type="ARBA" id="ARBA00022694"/>
    </source>
</evidence>
<dbReference type="CDD" id="cd02440">
    <property type="entry name" value="AdoMet_MTases"/>
    <property type="match status" value="1"/>
</dbReference>
<organism evidence="8 9">
    <name type="scientific">Candidatus Limisoma faecipullorum</name>
    <dbReference type="NCBI Taxonomy" id="2840854"/>
    <lineage>
        <taxon>Bacteria</taxon>
        <taxon>Pseudomonadati</taxon>
        <taxon>Bacteroidota</taxon>
        <taxon>Bacteroidia</taxon>
        <taxon>Bacteroidales</taxon>
        <taxon>Candidatus Limisoma</taxon>
    </lineage>
</organism>
<keyword evidence="2 6" id="KW-0489">Methyltransferase</keyword>
<evidence type="ECO:0000313" key="8">
    <source>
        <dbReference type="EMBL" id="MBO8475594.1"/>
    </source>
</evidence>